<dbReference type="AlphaFoldDB" id="A0A0E0E2G5"/>
<evidence type="ECO:0000256" key="1">
    <source>
        <dbReference type="ARBA" id="ARBA00004123"/>
    </source>
</evidence>
<dbReference type="STRING" id="40149.A0A0E0E2G5"/>
<evidence type="ECO:0000256" key="3">
    <source>
        <dbReference type="SAM" id="Phobius"/>
    </source>
</evidence>
<accession>A0A0E0E2G5</accession>
<reference evidence="4" key="1">
    <citation type="submission" date="2015-04" db="UniProtKB">
        <authorList>
            <consortium name="EnsemblPlants"/>
        </authorList>
    </citation>
    <scope>IDENTIFICATION</scope>
</reference>
<keyword evidence="2" id="KW-0539">Nucleus</keyword>
<name>A0A0E0E2G5_9ORYZ</name>
<comment type="subcellular location">
    <subcellularLocation>
        <location evidence="1">Nucleus</location>
    </subcellularLocation>
</comment>
<keyword evidence="3" id="KW-0812">Transmembrane</keyword>
<dbReference type="Proteomes" id="UP000008021">
    <property type="component" value="Chromosome 6"/>
</dbReference>
<keyword evidence="5" id="KW-1185">Reference proteome</keyword>
<organism evidence="4">
    <name type="scientific">Oryza meridionalis</name>
    <dbReference type="NCBI Taxonomy" id="40149"/>
    <lineage>
        <taxon>Eukaryota</taxon>
        <taxon>Viridiplantae</taxon>
        <taxon>Streptophyta</taxon>
        <taxon>Embryophyta</taxon>
        <taxon>Tracheophyta</taxon>
        <taxon>Spermatophyta</taxon>
        <taxon>Magnoliopsida</taxon>
        <taxon>Liliopsida</taxon>
        <taxon>Poales</taxon>
        <taxon>Poaceae</taxon>
        <taxon>BOP clade</taxon>
        <taxon>Oryzoideae</taxon>
        <taxon>Oryzeae</taxon>
        <taxon>Oryzinae</taxon>
        <taxon>Oryza</taxon>
    </lineage>
</organism>
<proteinExistence type="predicted"/>
<keyword evidence="3" id="KW-1133">Transmembrane helix</keyword>
<dbReference type="InterPro" id="IPR023393">
    <property type="entry name" value="START-like_dom_sf"/>
</dbReference>
<evidence type="ECO:0000313" key="4">
    <source>
        <dbReference type="EnsemblPlants" id="OMERI06G17820.1"/>
    </source>
</evidence>
<dbReference type="Gene3D" id="3.30.530.20">
    <property type="match status" value="1"/>
</dbReference>
<dbReference type="SUPFAM" id="SSF55961">
    <property type="entry name" value="Bet v1-like"/>
    <property type="match status" value="1"/>
</dbReference>
<dbReference type="GO" id="GO:0005634">
    <property type="term" value="C:nucleus"/>
    <property type="evidence" value="ECO:0007669"/>
    <property type="project" value="UniProtKB-SubCell"/>
</dbReference>
<dbReference type="eggNOG" id="ENOG502QPYH">
    <property type="taxonomic scope" value="Eukaryota"/>
</dbReference>
<reference evidence="4" key="2">
    <citation type="submission" date="2018-05" db="EMBL/GenBank/DDBJ databases">
        <title>OmerRS3 (Oryza meridionalis Reference Sequence Version 3).</title>
        <authorList>
            <person name="Zhang J."/>
            <person name="Kudrna D."/>
            <person name="Lee S."/>
            <person name="Talag J."/>
            <person name="Welchert J."/>
            <person name="Wing R.A."/>
        </authorList>
    </citation>
    <scope>NUCLEOTIDE SEQUENCE [LARGE SCALE GENOMIC DNA]</scope>
    <source>
        <strain evidence="4">cv. OR44</strain>
    </source>
</reference>
<evidence type="ECO:0000256" key="2">
    <source>
        <dbReference type="ARBA" id="ARBA00023242"/>
    </source>
</evidence>
<keyword evidence="3" id="KW-0472">Membrane</keyword>
<sequence length="210" mass="23745">MPQFASHNDEADHQKGYVACHIYTTLVLARLFHSTSTDWIQELAVIIFPSFLAGVAVFLLPTGDEWLYWWCWKSGSREAPGGEPPAGTVEDMEYMRWFHRHELVATGATPSLPSTSGCPSKLGLPSTRSIERLGFPDDNEHTLRVKFIGADHMLKDYSSTLIIHFEVIDGQPVTLVIESFVVDILEGNTKDEICYFIENLLEFNLRTLRV</sequence>
<dbReference type="Gramene" id="OMERI06G17820.1">
    <property type="protein sequence ID" value="OMERI06G17820.1"/>
    <property type="gene ID" value="OMERI06G17820"/>
</dbReference>
<evidence type="ECO:0000313" key="5">
    <source>
        <dbReference type="Proteomes" id="UP000008021"/>
    </source>
</evidence>
<dbReference type="HOGENOM" id="CLU_1311890_0_0_1"/>
<feature type="transmembrane region" description="Helical" evidence="3">
    <location>
        <begin position="39"/>
        <end position="60"/>
    </location>
</feature>
<protein>
    <submittedName>
        <fullName evidence="4">Uncharacterized protein</fullName>
    </submittedName>
</protein>
<dbReference type="EnsemblPlants" id="OMERI06G17820.1">
    <property type="protein sequence ID" value="OMERI06G17820.1"/>
    <property type="gene ID" value="OMERI06G17820"/>
</dbReference>